<evidence type="ECO:0000256" key="1">
    <source>
        <dbReference type="SAM" id="MobiDB-lite"/>
    </source>
</evidence>
<protein>
    <recommendedName>
        <fullName evidence="5">DUF1501 domain-containing protein</fullName>
    </recommendedName>
</protein>
<dbReference type="InterPro" id="IPR017850">
    <property type="entry name" value="Alkaline_phosphatase_core_sf"/>
</dbReference>
<evidence type="ECO:0000313" key="4">
    <source>
        <dbReference type="Proteomes" id="UP000320496"/>
    </source>
</evidence>
<dbReference type="EMBL" id="CP036275">
    <property type="protein sequence ID" value="QDU37728.1"/>
    <property type="molecule type" value="Genomic_DNA"/>
</dbReference>
<feature type="region of interest" description="Disordered" evidence="1">
    <location>
        <begin position="113"/>
        <end position="135"/>
    </location>
</feature>
<proteinExistence type="predicted"/>
<sequence length="423" mass="46759">MKCDYACQSVDHQMARRDFLGTLAGGFVVGGLGALTSPLAAAHLKREQMRVLVVFMSGGLSQLESWDPKPKTDTGGPFRAIPTAVPGMHISELLPQTALHMDKLALIRSINTRNGDHSKGRHQMERGRNQMPGQDFPHLGAVVAKSLERSDNPLPGHIRVPGGGRGSDAAYLGPRYNSIGVNGQPPANSARAGSLSEQADQARNDFRRRLNDRFMQQRRTAETDVYLQSYEQALQLMERRDVFDVEKEPAKEHERYGDSEFGKHCLMSRRLLEHGIPFVQVSHSNYDTHNENFNFHLEQLGEFDRGFSALIGDLHERGMLESTLVVVMSEFGRTPRINARFGRDHWGNAWSVCVGGARIQPGAIIGKTNENGTAVVDREVNHGDLFHTYLSAVGLDSSDSFDIGGRSQPLADPAHVPIHELLS</sequence>
<dbReference type="InterPro" id="IPR010869">
    <property type="entry name" value="DUF1501"/>
</dbReference>
<dbReference type="Gene3D" id="3.40.720.10">
    <property type="entry name" value="Alkaline Phosphatase, subunit A"/>
    <property type="match status" value="1"/>
</dbReference>
<evidence type="ECO:0008006" key="5">
    <source>
        <dbReference type="Google" id="ProtNLM"/>
    </source>
</evidence>
<dbReference type="OrthoDB" id="127333at2"/>
<keyword evidence="2" id="KW-0812">Transmembrane</keyword>
<dbReference type="Pfam" id="PF07394">
    <property type="entry name" value="DUF1501"/>
    <property type="match status" value="1"/>
</dbReference>
<dbReference type="AlphaFoldDB" id="A0A517Z5F8"/>
<dbReference type="PANTHER" id="PTHR43737:SF1">
    <property type="entry name" value="DUF1501 DOMAIN-CONTAINING PROTEIN"/>
    <property type="match status" value="1"/>
</dbReference>
<dbReference type="Proteomes" id="UP000320496">
    <property type="component" value="Chromosome"/>
</dbReference>
<keyword evidence="2" id="KW-1133">Transmembrane helix</keyword>
<feature type="transmembrane region" description="Helical" evidence="2">
    <location>
        <begin position="19"/>
        <end position="42"/>
    </location>
</feature>
<organism evidence="3 4">
    <name type="scientific">Maioricimonas rarisocia</name>
    <dbReference type="NCBI Taxonomy" id="2528026"/>
    <lineage>
        <taxon>Bacteria</taxon>
        <taxon>Pseudomonadati</taxon>
        <taxon>Planctomycetota</taxon>
        <taxon>Planctomycetia</taxon>
        <taxon>Planctomycetales</taxon>
        <taxon>Planctomycetaceae</taxon>
        <taxon>Maioricimonas</taxon>
    </lineage>
</organism>
<dbReference type="RefSeq" id="WP_145368765.1">
    <property type="nucleotide sequence ID" value="NZ_CP036275.1"/>
</dbReference>
<gene>
    <name evidence="3" type="ORF">Mal4_20450</name>
</gene>
<feature type="compositionally biased region" description="Basic and acidic residues" evidence="1">
    <location>
        <begin position="114"/>
        <end position="128"/>
    </location>
</feature>
<dbReference type="InterPro" id="IPR006311">
    <property type="entry name" value="TAT_signal"/>
</dbReference>
<dbReference type="SUPFAM" id="SSF53649">
    <property type="entry name" value="Alkaline phosphatase-like"/>
    <property type="match status" value="1"/>
</dbReference>
<keyword evidence="2" id="KW-0472">Membrane</keyword>
<reference evidence="3 4" key="1">
    <citation type="submission" date="2019-02" db="EMBL/GenBank/DDBJ databases">
        <title>Deep-cultivation of Planctomycetes and their phenomic and genomic characterization uncovers novel biology.</title>
        <authorList>
            <person name="Wiegand S."/>
            <person name="Jogler M."/>
            <person name="Boedeker C."/>
            <person name="Pinto D."/>
            <person name="Vollmers J."/>
            <person name="Rivas-Marin E."/>
            <person name="Kohn T."/>
            <person name="Peeters S.H."/>
            <person name="Heuer A."/>
            <person name="Rast P."/>
            <person name="Oberbeckmann S."/>
            <person name="Bunk B."/>
            <person name="Jeske O."/>
            <person name="Meyerdierks A."/>
            <person name="Storesund J.E."/>
            <person name="Kallscheuer N."/>
            <person name="Luecker S."/>
            <person name="Lage O.M."/>
            <person name="Pohl T."/>
            <person name="Merkel B.J."/>
            <person name="Hornburger P."/>
            <person name="Mueller R.-W."/>
            <person name="Bruemmer F."/>
            <person name="Labrenz M."/>
            <person name="Spormann A.M."/>
            <person name="Op den Camp H."/>
            <person name="Overmann J."/>
            <person name="Amann R."/>
            <person name="Jetten M.S.M."/>
            <person name="Mascher T."/>
            <person name="Medema M.H."/>
            <person name="Devos D.P."/>
            <person name="Kaster A.-K."/>
            <person name="Ovreas L."/>
            <person name="Rohde M."/>
            <person name="Galperin M.Y."/>
            <person name="Jogler C."/>
        </authorList>
    </citation>
    <scope>NUCLEOTIDE SEQUENCE [LARGE SCALE GENOMIC DNA]</scope>
    <source>
        <strain evidence="3 4">Mal4</strain>
    </source>
</reference>
<dbReference type="PANTHER" id="PTHR43737">
    <property type="entry name" value="BLL7424 PROTEIN"/>
    <property type="match status" value="1"/>
</dbReference>
<accession>A0A517Z5F8</accession>
<dbReference type="PROSITE" id="PS51318">
    <property type="entry name" value="TAT"/>
    <property type="match status" value="1"/>
</dbReference>
<name>A0A517Z5F8_9PLAN</name>
<dbReference type="KEGG" id="mri:Mal4_20450"/>
<evidence type="ECO:0000256" key="2">
    <source>
        <dbReference type="SAM" id="Phobius"/>
    </source>
</evidence>
<evidence type="ECO:0000313" key="3">
    <source>
        <dbReference type="EMBL" id="QDU37728.1"/>
    </source>
</evidence>
<keyword evidence="4" id="KW-1185">Reference proteome</keyword>